<proteinExistence type="predicted"/>
<reference evidence="1" key="1">
    <citation type="journal article" date="2021" name="Proc. Natl. Acad. Sci. U.S.A.">
        <title>A Catalog of Tens of Thousands of Viruses from Human Metagenomes Reveals Hidden Associations with Chronic Diseases.</title>
        <authorList>
            <person name="Tisza M.J."/>
            <person name="Buck C.B."/>
        </authorList>
    </citation>
    <scope>NUCLEOTIDE SEQUENCE</scope>
    <source>
        <strain evidence="1">CtncN39</strain>
    </source>
</reference>
<dbReference type="EMBL" id="BK016183">
    <property type="protein sequence ID" value="DAG00854.1"/>
    <property type="molecule type" value="Genomic_DNA"/>
</dbReference>
<evidence type="ECO:0000313" key="1">
    <source>
        <dbReference type="EMBL" id="DAG00854.1"/>
    </source>
</evidence>
<protein>
    <submittedName>
        <fullName evidence="1">Uncharacterized protein</fullName>
    </submittedName>
</protein>
<accession>A0A8S5V2A0</accession>
<name>A0A8S5V2A0_9CAUD</name>
<sequence length="142" mass="16633">MCLAEEITKHCTKNRRKNRHKDLLKGCLAVISPLFKHKITVVSQHIVTAERAGADLHFFIVIAAPKRIYFLLRDFFNQAEIFKMSQVIANLPALLWMQQRDKHINRAGIPMHITQHTDFYCKEFNIHKNPPFCFDCTTHRGF</sequence>
<organism evidence="1">
    <name type="scientific">Myoviridae sp. ctncN39</name>
    <dbReference type="NCBI Taxonomy" id="2825170"/>
    <lineage>
        <taxon>Viruses</taxon>
        <taxon>Duplodnaviria</taxon>
        <taxon>Heunggongvirae</taxon>
        <taxon>Uroviricota</taxon>
        <taxon>Caudoviricetes</taxon>
    </lineage>
</organism>